<accession>A0A7J7RTI8</accession>
<dbReference type="PROSITE" id="PS50805">
    <property type="entry name" value="KRAB"/>
    <property type="match status" value="1"/>
</dbReference>
<organism evidence="2 3">
    <name type="scientific">Pipistrellus kuhlii</name>
    <name type="common">Kuhl's pipistrelle</name>
    <dbReference type="NCBI Taxonomy" id="59472"/>
    <lineage>
        <taxon>Eukaryota</taxon>
        <taxon>Metazoa</taxon>
        <taxon>Chordata</taxon>
        <taxon>Craniata</taxon>
        <taxon>Vertebrata</taxon>
        <taxon>Euteleostomi</taxon>
        <taxon>Mammalia</taxon>
        <taxon>Eutheria</taxon>
        <taxon>Laurasiatheria</taxon>
        <taxon>Chiroptera</taxon>
        <taxon>Yangochiroptera</taxon>
        <taxon>Vespertilionidae</taxon>
        <taxon>Pipistrellus</taxon>
    </lineage>
</organism>
<dbReference type="SUPFAM" id="SSF109640">
    <property type="entry name" value="KRAB domain (Kruppel-associated box)"/>
    <property type="match status" value="1"/>
</dbReference>
<dbReference type="PANTHER" id="PTHR23232">
    <property type="entry name" value="KRAB DOMAIN C2H2 ZINC FINGER"/>
    <property type="match status" value="1"/>
</dbReference>
<sequence>MMHELAAERAKPSQFFTFLQEQQKMYKAQGSVSFEDVSVELSREEWQRLGAGQRALYREVMLENYSHLVSLGYCVTKPEVILMLERGGEPWPVEEESLSQRYPGFIFRILFIFTSHHGSGAQLFCTSLKTYIYLY</sequence>
<dbReference type="EMBL" id="JACAGB010000062">
    <property type="protein sequence ID" value="KAF6279275.1"/>
    <property type="molecule type" value="Genomic_DNA"/>
</dbReference>
<dbReference type="Gene3D" id="6.10.140.140">
    <property type="match status" value="1"/>
</dbReference>
<evidence type="ECO:0000313" key="2">
    <source>
        <dbReference type="EMBL" id="KAF6279275.1"/>
    </source>
</evidence>
<proteinExistence type="predicted"/>
<reference evidence="2 3" key="1">
    <citation type="journal article" date="2020" name="Nature">
        <title>Six reference-quality genomes reveal evolution of bat adaptations.</title>
        <authorList>
            <person name="Jebb D."/>
            <person name="Huang Z."/>
            <person name="Pippel M."/>
            <person name="Hughes G.M."/>
            <person name="Lavrichenko K."/>
            <person name="Devanna P."/>
            <person name="Winkler S."/>
            <person name="Jermiin L.S."/>
            <person name="Skirmuntt E.C."/>
            <person name="Katzourakis A."/>
            <person name="Burkitt-Gray L."/>
            <person name="Ray D.A."/>
            <person name="Sullivan K.A.M."/>
            <person name="Roscito J.G."/>
            <person name="Kirilenko B.M."/>
            <person name="Davalos L.M."/>
            <person name="Corthals A.P."/>
            <person name="Power M.L."/>
            <person name="Jones G."/>
            <person name="Ransome R.D."/>
            <person name="Dechmann D.K.N."/>
            <person name="Locatelli A.G."/>
            <person name="Puechmaille S.J."/>
            <person name="Fedrigo O."/>
            <person name="Jarvis E.D."/>
            <person name="Hiller M."/>
            <person name="Vernes S.C."/>
            <person name="Myers E.W."/>
            <person name="Teeling E.C."/>
        </authorList>
    </citation>
    <scope>NUCLEOTIDE SEQUENCE [LARGE SCALE GENOMIC DNA]</scope>
    <source>
        <strain evidence="2">MPipKuh1</strain>
        <tissue evidence="2">Flight muscle</tissue>
    </source>
</reference>
<evidence type="ECO:0000259" key="1">
    <source>
        <dbReference type="PROSITE" id="PS50805"/>
    </source>
</evidence>
<dbReference type="Proteomes" id="UP000558488">
    <property type="component" value="Unassembled WGS sequence"/>
</dbReference>
<protein>
    <recommendedName>
        <fullName evidence="1">KRAB domain-containing protein</fullName>
    </recommendedName>
</protein>
<name>A0A7J7RTI8_PIPKU</name>
<evidence type="ECO:0000313" key="3">
    <source>
        <dbReference type="Proteomes" id="UP000558488"/>
    </source>
</evidence>
<dbReference type="GO" id="GO:0006355">
    <property type="term" value="P:regulation of DNA-templated transcription"/>
    <property type="evidence" value="ECO:0007669"/>
    <property type="project" value="InterPro"/>
</dbReference>
<feature type="domain" description="KRAB" evidence="1">
    <location>
        <begin position="32"/>
        <end position="103"/>
    </location>
</feature>
<keyword evidence="3" id="KW-1185">Reference proteome</keyword>
<dbReference type="InterPro" id="IPR001909">
    <property type="entry name" value="KRAB"/>
</dbReference>
<dbReference type="InterPro" id="IPR036051">
    <property type="entry name" value="KRAB_dom_sf"/>
</dbReference>
<comment type="caution">
    <text evidence="2">The sequence shown here is derived from an EMBL/GenBank/DDBJ whole genome shotgun (WGS) entry which is preliminary data.</text>
</comment>
<dbReference type="CDD" id="cd07765">
    <property type="entry name" value="KRAB_A-box"/>
    <property type="match status" value="1"/>
</dbReference>
<dbReference type="InterPro" id="IPR050169">
    <property type="entry name" value="Krueppel_C2H2_ZnF"/>
</dbReference>
<dbReference type="SMART" id="SM00349">
    <property type="entry name" value="KRAB"/>
    <property type="match status" value="1"/>
</dbReference>
<dbReference type="AlphaFoldDB" id="A0A7J7RTI8"/>
<gene>
    <name evidence="2" type="ORF">mPipKuh1_010374</name>
</gene>
<dbReference type="Pfam" id="PF01352">
    <property type="entry name" value="KRAB"/>
    <property type="match status" value="1"/>
</dbReference>
<dbReference type="PANTHER" id="PTHR23232:SF131">
    <property type="entry name" value="KRAB DOMAIN-CONTAINING PROTEIN"/>
    <property type="match status" value="1"/>
</dbReference>